<keyword evidence="1" id="KW-1133">Transmembrane helix</keyword>
<proteinExistence type="predicted"/>
<sequence>MSDYETQSLQIATDTLHVYFWGDVITACALLAAICGGFVAFFTLRKIAQQLESAKWNALLSFEQDMNARRNRFSDIALKVTSESAQHGASYEEAKESYLNAVERLASAILNGQFPEDEMKTSYREHITNTIREYQDKFRVGTHYPRIVKLHEKWRD</sequence>
<dbReference type="EMBL" id="FUKJ01000102">
    <property type="protein sequence ID" value="SJM90904.1"/>
    <property type="molecule type" value="Genomic_DNA"/>
</dbReference>
<keyword evidence="1" id="KW-0472">Membrane</keyword>
<keyword evidence="3" id="KW-1185">Reference proteome</keyword>
<reference evidence="3" key="1">
    <citation type="submission" date="2017-02" db="EMBL/GenBank/DDBJ databases">
        <authorList>
            <person name="Daims H."/>
        </authorList>
    </citation>
    <scope>NUCLEOTIDE SEQUENCE [LARGE SCALE GENOMIC DNA]</scope>
</reference>
<gene>
    <name evidence="2" type="ORF">CRENPOLYSF2_1900016</name>
</gene>
<keyword evidence="1" id="KW-0812">Transmembrane</keyword>
<dbReference type="InterPro" id="IPR031876">
    <property type="entry name" value="DUF4760"/>
</dbReference>
<dbReference type="RefSeq" id="WP_087146304.1">
    <property type="nucleotide sequence ID" value="NZ_FUKJ01000102.1"/>
</dbReference>
<dbReference type="Proteomes" id="UP000195442">
    <property type="component" value="Unassembled WGS sequence"/>
</dbReference>
<evidence type="ECO:0000256" key="1">
    <source>
        <dbReference type="SAM" id="Phobius"/>
    </source>
</evidence>
<protein>
    <submittedName>
        <fullName evidence="2">Uncharacterized protein</fullName>
    </submittedName>
</protein>
<accession>A0A1R4H3U7</accession>
<feature type="transmembrane region" description="Helical" evidence="1">
    <location>
        <begin position="20"/>
        <end position="44"/>
    </location>
</feature>
<evidence type="ECO:0000313" key="2">
    <source>
        <dbReference type="EMBL" id="SJM90904.1"/>
    </source>
</evidence>
<dbReference type="AlphaFoldDB" id="A0A1R4H3U7"/>
<name>A0A1R4H3U7_9GAMM</name>
<dbReference type="Pfam" id="PF15956">
    <property type="entry name" value="DUF4760"/>
    <property type="match status" value="1"/>
</dbReference>
<evidence type="ECO:0000313" key="3">
    <source>
        <dbReference type="Proteomes" id="UP000195442"/>
    </source>
</evidence>
<organism evidence="2 3">
    <name type="scientific">Crenothrix polyspora</name>
    <dbReference type="NCBI Taxonomy" id="360316"/>
    <lineage>
        <taxon>Bacteria</taxon>
        <taxon>Pseudomonadati</taxon>
        <taxon>Pseudomonadota</taxon>
        <taxon>Gammaproteobacteria</taxon>
        <taxon>Methylococcales</taxon>
        <taxon>Crenotrichaceae</taxon>
        <taxon>Crenothrix</taxon>
    </lineage>
</organism>